<name>A0A9W7GBK5_9STRA</name>
<feature type="non-terminal residue" evidence="1">
    <location>
        <position position="1"/>
    </location>
</feature>
<evidence type="ECO:0000313" key="2">
    <source>
        <dbReference type="Proteomes" id="UP001165065"/>
    </source>
</evidence>
<gene>
    <name evidence="1" type="ORF">TrCOL_g7395</name>
</gene>
<dbReference type="EMBL" id="BRYA01000180">
    <property type="protein sequence ID" value="GMI42746.1"/>
    <property type="molecule type" value="Genomic_DNA"/>
</dbReference>
<sequence>GGDLELTEGVVDAFLAGGVDAVGVMGTQGVKVGMRFEGEELGVGKWGVATAVIETEDGAGGWCEFFVIEGDLLLTGGARRRIVKGKNVVKITVGGGSEGRARMGVGVGGGGGRVVYSKSDSLMVVGG</sequence>
<proteinExistence type="predicted"/>
<reference evidence="2" key="1">
    <citation type="journal article" date="2023" name="Commun. Biol.">
        <title>Genome analysis of Parmales, the sister group of diatoms, reveals the evolutionary specialization of diatoms from phago-mixotrophs to photoautotrophs.</title>
        <authorList>
            <person name="Ban H."/>
            <person name="Sato S."/>
            <person name="Yoshikawa S."/>
            <person name="Yamada K."/>
            <person name="Nakamura Y."/>
            <person name="Ichinomiya M."/>
            <person name="Sato N."/>
            <person name="Blanc-Mathieu R."/>
            <person name="Endo H."/>
            <person name="Kuwata A."/>
            <person name="Ogata H."/>
        </authorList>
    </citation>
    <scope>NUCLEOTIDE SEQUENCE [LARGE SCALE GENOMIC DNA]</scope>
</reference>
<comment type="caution">
    <text evidence="1">The sequence shown here is derived from an EMBL/GenBank/DDBJ whole genome shotgun (WGS) entry which is preliminary data.</text>
</comment>
<protein>
    <submittedName>
        <fullName evidence="1">Uncharacterized protein</fullName>
    </submittedName>
</protein>
<organism evidence="1 2">
    <name type="scientific">Triparma columacea</name>
    <dbReference type="NCBI Taxonomy" id="722753"/>
    <lineage>
        <taxon>Eukaryota</taxon>
        <taxon>Sar</taxon>
        <taxon>Stramenopiles</taxon>
        <taxon>Ochrophyta</taxon>
        <taxon>Bolidophyceae</taxon>
        <taxon>Parmales</taxon>
        <taxon>Triparmaceae</taxon>
        <taxon>Triparma</taxon>
    </lineage>
</organism>
<keyword evidence="2" id="KW-1185">Reference proteome</keyword>
<evidence type="ECO:0000313" key="1">
    <source>
        <dbReference type="EMBL" id="GMI42746.1"/>
    </source>
</evidence>
<accession>A0A9W7GBK5</accession>
<dbReference type="Proteomes" id="UP001165065">
    <property type="component" value="Unassembled WGS sequence"/>
</dbReference>
<dbReference type="AlphaFoldDB" id="A0A9W7GBK5"/>